<evidence type="ECO:0000256" key="5">
    <source>
        <dbReference type="ARBA" id="ARBA00022827"/>
    </source>
</evidence>
<organism evidence="14 15">
    <name type="scientific">Pseudonocardia kongjuensis</name>
    <dbReference type="NCBI Taxonomy" id="102227"/>
    <lineage>
        <taxon>Bacteria</taxon>
        <taxon>Bacillati</taxon>
        <taxon>Actinomycetota</taxon>
        <taxon>Actinomycetes</taxon>
        <taxon>Pseudonocardiales</taxon>
        <taxon>Pseudonocardiaceae</taxon>
        <taxon>Pseudonocardia</taxon>
    </lineage>
</organism>
<dbReference type="InterPro" id="IPR006089">
    <property type="entry name" value="Acyl-CoA_DH_CS"/>
</dbReference>
<dbReference type="Pfam" id="PF02770">
    <property type="entry name" value="Acyl-CoA_dh_M"/>
    <property type="match status" value="1"/>
</dbReference>
<evidence type="ECO:0000256" key="4">
    <source>
        <dbReference type="ARBA" id="ARBA00022630"/>
    </source>
</evidence>
<dbReference type="InterPro" id="IPR009075">
    <property type="entry name" value="AcylCo_DH/oxidase_C"/>
</dbReference>
<dbReference type="InterPro" id="IPR009100">
    <property type="entry name" value="AcylCoA_DH/oxidase_NM_dom_sf"/>
</dbReference>
<comment type="caution">
    <text evidence="14">The sequence shown here is derived from an EMBL/GenBank/DDBJ whole genome shotgun (WGS) entry which is preliminary data.</text>
</comment>
<dbReference type="InterPro" id="IPR013786">
    <property type="entry name" value="AcylCoA_DH/ox_N"/>
</dbReference>
<proteinExistence type="inferred from homology"/>
<protein>
    <recommendedName>
        <fullName evidence="8">Acyl-[acyl-carrier-protein] dehydrogenase MbtN</fullName>
    </recommendedName>
    <alternativeName>
        <fullName evidence="9">Mycobactin synthase protein N</fullName>
    </alternativeName>
</protein>
<evidence type="ECO:0000313" key="15">
    <source>
        <dbReference type="Proteomes" id="UP001501414"/>
    </source>
</evidence>
<reference evidence="15" key="1">
    <citation type="journal article" date="2019" name="Int. J. Syst. Evol. Microbiol.">
        <title>The Global Catalogue of Microorganisms (GCM) 10K type strain sequencing project: providing services to taxonomists for standard genome sequencing and annotation.</title>
        <authorList>
            <consortium name="The Broad Institute Genomics Platform"/>
            <consortium name="The Broad Institute Genome Sequencing Center for Infectious Disease"/>
            <person name="Wu L."/>
            <person name="Ma J."/>
        </authorList>
    </citation>
    <scope>NUCLEOTIDE SEQUENCE [LARGE SCALE GENOMIC DNA]</scope>
    <source>
        <strain evidence="15">JCM 11896</strain>
    </source>
</reference>
<dbReference type="RefSeq" id="WP_344027163.1">
    <property type="nucleotide sequence ID" value="NZ_BAAAJK010000037.1"/>
</dbReference>
<dbReference type="InterPro" id="IPR046373">
    <property type="entry name" value="Acyl-CoA_Oxase/DH_mid-dom_sf"/>
</dbReference>
<dbReference type="InterPro" id="IPR037069">
    <property type="entry name" value="AcylCoA_DH/ox_N_sf"/>
</dbReference>
<name>A0ABP4IW03_9PSEU</name>
<dbReference type="PANTHER" id="PTHR48083">
    <property type="entry name" value="MEDIUM-CHAIN SPECIFIC ACYL-COA DEHYDROGENASE, MITOCHONDRIAL-RELATED"/>
    <property type="match status" value="1"/>
</dbReference>
<keyword evidence="4 10" id="KW-0285">Flavoprotein</keyword>
<feature type="domain" description="Acyl-CoA oxidase/dehydrogenase middle" evidence="12">
    <location>
        <begin position="125"/>
        <end position="220"/>
    </location>
</feature>
<dbReference type="EMBL" id="BAAAJK010000037">
    <property type="protein sequence ID" value="GAA1398287.1"/>
    <property type="molecule type" value="Genomic_DNA"/>
</dbReference>
<comment type="function">
    <text evidence="7">Catalyzes the dehydrogenation at the alpha-beta position of ACP-bound acyl chains. This results in the introduction of a double bond in the lipidic chain, which is further transferred to the epsilon-amino group of lysine residue in the mycobactin core by MbtK.</text>
</comment>
<evidence type="ECO:0000313" key="14">
    <source>
        <dbReference type="EMBL" id="GAA1398287.1"/>
    </source>
</evidence>
<keyword evidence="6 10" id="KW-0560">Oxidoreductase</keyword>
<evidence type="ECO:0000259" key="13">
    <source>
        <dbReference type="Pfam" id="PF02771"/>
    </source>
</evidence>
<evidence type="ECO:0000256" key="7">
    <source>
        <dbReference type="ARBA" id="ARBA00037085"/>
    </source>
</evidence>
<dbReference type="SUPFAM" id="SSF47203">
    <property type="entry name" value="Acyl-CoA dehydrogenase C-terminal domain-like"/>
    <property type="match status" value="1"/>
</dbReference>
<evidence type="ECO:0000256" key="1">
    <source>
        <dbReference type="ARBA" id="ARBA00001974"/>
    </source>
</evidence>
<accession>A0ABP4IW03</accession>
<dbReference type="Proteomes" id="UP001501414">
    <property type="component" value="Unassembled WGS sequence"/>
</dbReference>
<gene>
    <name evidence="14" type="ORF">GCM10009613_52270</name>
</gene>
<dbReference type="InterPro" id="IPR036250">
    <property type="entry name" value="AcylCo_DH-like_C"/>
</dbReference>
<dbReference type="Gene3D" id="1.10.540.10">
    <property type="entry name" value="Acyl-CoA dehydrogenase/oxidase, N-terminal domain"/>
    <property type="match status" value="1"/>
</dbReference>
<keyword evidence="15" id="KW-1185">Reference proteome</keyword>
<dbReference type="InterPro" id="IPR050741">
    <property type="entry name" value="Acyl-CoA_dehydrogenase"/>
</dbReference>
<dbReference type="Pfam" id="PF00441">
    <property type="entry name" value="Acyl-CoA_dh_1"/>
    <property type="match status" value="1"/>
</dbReference>
<dbReference type="Gene3D" id="2.40.110.10">
    <property type="entry name" value="Butyryl-CoA Dehydrogenase, subunit A, domain 2"/>
    <property type="match status" value="1"/>
</dbReference>
<sequence>MQRRLYEQDHEAFREAFRAFLEAEAVPRRVDWDVAGIVDRDLFAVAGKNGFLGPDVPETYGGAGVTDFRFNAVVAEECMRAGLAGVGAGLTLHNDVCMPYLLEYTSAEQKLRWLPGVVSGQLITAIAMTEPGTGSDLASIRTTAVREGDHYVVNGSKTFITNGINADLVITAVKTDPSQRHGGVSLVVLERGMPGFERGRKLEKLGLHAQDTAELNFTDVRVPVANLLGDEEGRGFRQLTANLPRERLSIAVSALAGAAAALEDTLRYVKDRRAFGTPIGSFQNSRFVLAELATDLDIAQHYVDRCILALNEGSLTAVDAAKAKWWCTELQGRAVDKCLQLHGGYGYMDEYPIARAYADARVTRIYGGTTEIMKEIIGRDLGL</sequence>
<dbReference type="Gene3D" id="1.20.140.10">
    <property type="entry name" value="Butyryl-CoA Dehydrogenase, subunit A, domain 3"/>
    <property type="match status" value="1"/>
</dbReference>
<evidence type="ECO:0000256" key="9">
    <source>
        <dbReference type="ARBA" id="ARBA00042660"/>
    </source>
</evidence>
<evidence type="ECO:0000256" key="6">
    <source>
        <dbReference type="ARBA" id="ARBA00023002"/>
    </source>
</evidence>
<feature type="domain" description="Acyl-CoA dehydrogenase/oxidase C-terminal" evidence="11">
    <location>
        <begin position="233"/>
        <end position="381"/>
    </location>
</feature>
<comment type="pathway">
    <text evidence="2">Siderophore biosynthesis; mycobactin biosynthesis.</text>
</comment>
<keyword evidence="5 10" id="KW-0274">FAD</keyword>
<dbReference type="PROSITE" id="PS00073">
    <property type="entry name" value="ACYL_COA_DH_2"/>
    <property type="match status" value="1"/>
</dbReference>
<evidence type="ECO:0000256" key="3">
    <source>
        <dbReference type="ARBA" id="ARBA00009347"/>
    </source>
</evidence>
<dbReference type="PANTHER" id="PTHR48083:SF20">
    <property type="entry name" value="LONG-CHAIN SPECIFIC ACYL-COA DEHYDROGENASE, MITOCHONDRIAL"/>
    <property type="match status" value="1"/>
</dbReference>
<evidence type="ECO:0000256" key="10">
    <source>
        <dbReference type="RuleBase" id="RU362125"/>
    </source>
</evidence>
<evidence type="ECO:0000259" key="12">
    <source>
        <dbReference type="Pfam" id="PF02770"/>
    </source>
</evidence>
<dbReference type="Pfam" id="PF02771">
    <property type="entry name" value="Acyl-CoA_dh_N"/>
    <property type="match status" value="1"/>
</dbReference>
<dbReference type="SUPFAM" id="SSF56645">
    <property type="entry name" value="Acyl-CoA dehydrogenase NM domain-like"/>
    <property type="match status" value="1"/>
</dbReference>
<evidence type="ECO:0000256" key="8">
    <source>
        <dbReference type="ARBA" id="ARBA00040394"/>
    </source>
</evidence>
<evidence type="ECO:0000256" key="2">
    <source>
        <dbReference type="ARBA" id="ARBA00005102"/>
    </source>
</evidence>
<comment type="similarity">
    <text evidence="3 10">Belongs to the acyl-CoA dehydrogenase family.</text>
</comment>
<feature type="domain" description="Acyl-CoA dehydrogenase/oxidase N-terminal" evidence="13">
    <location>
        <begin position="8"/>
        <end position="121"/>
    </location>
</feature>
<dbReference type="InterPro" id="IPR006091">
    <property type="entry name" value="Acyl-CoA_Oxase/DH_mid-dom"/>
</dbReference>
<evidence type="ECO:0000259" key="11">
    <source>
        <dbReference type="Pfam" id="PF00441"/>
    </source>
</evidence>
<comment type="cofactor">
    <cofactor evidence="1 10">
        <name>FAD</name>
        <dbReference type="ChEBI" id="CHEBI:57692"/>
    </cofactor>
</comment>